<feature type="domain" description="Cyclic nucleotide-binding" evidence="1">
    <location>
        <begin position="194"/>
        <end position="292"/>
    </location>
</feature>
<dbReference type="GO" id="GO:0003700">
    <property type="term" value="F:DNA-binding transcription factor activity"/>
    <property type="evidence" value="ECO:0007669"/>
    <property type="project" value="TreeGrafter"/>
</dbReference>
<dbReference type="PROSITE" id="PS00889">
    <property type="entry name" value="CNMP_BINDING_2"/>
    <property type="match status" value="1"/>
</dbReference>
<proteinExistence type="predicted"/>
<keyword evidence="3" id="KW-1185">Reference proteome</keyword>
<dbReference type="Proteomes" id="UP000578697">
    <property type="component" value="Unassembled WGS sequence"/>
</dbReference>
<dbReference type="Pfam" id="PF00027">
    <property type="entry name" value="cNMP_binding"/>
    <property type="match status" value="2"/>
</dbReference>
<dbReference type="CDD" id="cd00038">
    <property type="entry name" value="CAP_ED"/>
    <property type="match status" value="2"/>
</dbReference>
<protein>
    <submittedName>
        <fullName evidence="2">CRP-like cAMP-binding protein</fullName>
    </submittedName>
</protein>
<gene>
    <name evidence="2" type="ORF">HNP77_001019</name>
</gene>
<dbReference type="PROSITE" id="PS50042">
    <property type="entry name" value="CNMP_BINDING_3"/>
    <property type="match status" value="2"/>
</dbReference>
<sequence length="402" mass="45374">MLQLGTVVYRPNSYIFVEDTPATDYFLIIQRGNVRCYHETFVPGSAPYMLGAGDFVGVISCMTGHTQNETVVAATDVIAIVVKRTQYSDLIAQNTSIAMKIVRAFAKNMRQVNDSLTRATTNKTNIESSEQLYNIANFFENNGNEDAAVYGYYQYLKKCPNGLYKDDAIRHFKALKPRTTQPYLEPDNAMLRGYNKGNMIFSESQPGAEMFIIQEGVVRISKVVDGKEITLALLKKGDMFGEMALLENKPRSACAIAHEACKVMVVNRANFDMMVSTQAQLISRLTTTLADRLWTMYRQLVNTQLSDPRERMIDMLALQIESKKISAPKGSTCKTSFTPVDIFNLCALDETTMPQTISLFSRDQNVRIVDNKIEVPELPALIKQAAFYRKQNYKHSMEKNNM</sequence>
<evidence type="ECO:0000313" key="3">
    <source>
        <dbReference type="Proteomes" id="UP000578697"/>
    </source>
</evidence>
<dbReference type="GO" id="GO:0005829">
    <property type="term" value="C:cytosol"/>
    <property type="evidence" value="ECO:0007669"/>
    <property type="project" value="TreeGrafter"/>
</dbReference>
<dbReference type="PANTHER" id="PTHR24567">
    <property type="entry name" value="CRP FAMILY TRANSCRIPTIONAL REGULATORY PROTEIN"/>
    <property type="match status" value="1"/>
</dbReference>
<dbReference type="RefSeq" id="WP_184652098.1">
    <property type="nucleotide sequence ID" value="NZ_JACHFR010000002.1"/>
</dbReference>
<dbReference type="InterPro" id="IPR018488">
    <property type="entry name" value="cNMP-bd_CS"/>
</dbReference>
<dbReference type="InterPro" id="IPR018490">
    <property type="entry name" value="cNMP-bd_dom_sf"/>
</dbReference>
<dbReference type="AlphaFoldDB" id="A0A840SD46"/>
<dbReference type="PANTHER" id="PTHR24567:SF74">
    <property type="entry name" value="HTH-TYPE TRANSCRIPTIONAL REGULATOR ARCR"/>
    <property type="match status" value="1"/>
</dbReference>
<comment type="caution">
    <text evidence="2">The sequence shown here is derived from an EMBL/GenBank/DDBJ whole genome shotgun (WGS) entry which is preliminary data.</text>
</comment>
<evidence type="ECO:0000313" key="2">
    <source>
        <dbReference type="EMBL" id="MBB5218650.1"/>
    </source>
</evidence>
<dbReference type="Gene3D" id="2.60.120.10">
    <property type="entry name" value="Jelly Rolls"/>
    <property type="match status" value="2"/>
</dbReference>
<accession>A0A840SD46</accession>
<name>A0A840SD46_9SPIR</name>
<dbReference type="SUPFAM" id="SSF51206">
    <property type="entry name" value="cAMP-binding domain-like"/>
    <property type="match status" value="2"/>
</dbReference>
<dbReference type="InterPro" id="IPR050397">
    <property type="entry name" value="Env_Response_Regulators"/>
</dbReference>
<organism evidence="2 3">
    <name type="scientific">Treponema rectale</name>
    <dbReference type="NCBI Taxonomy" id="744512"/>
    <lineage>
        <taxon>Bacteria</taxon>
        <taxon>Pseudomonadati</taxon>
        <taxon>Spirochaetota</taxon>
        <taxon>Spirochaetia</taxon>
        <taxon>Spirochaetales</taxon>
        <taxon>Treponemataceae</taxon>
        <taxon>Treponema</taxon>
    </lineage>
</organism>
<reference evidence="2 3" key="1">
    <citation type="submission" date="2020-08" db="EMBL/GenBank/DDBJ databases">
        <title>Genomic Encyclopedia of Type Strains, Phase IV (KMG-IV): sequencing the most valuable type-strain genomes for metagenomic binning, comparative biology and taxonomic classification.</title>
        <authorList>
            <person name="Goeker M."/>
        </authorList>
    </citation>
    <scope>NUCLEOTIDE SEQUENCE [LARGE SCALE GENOMIC DNA]</scope>
    <source>
        <strain evidence="2 3">DSM 103679</strain>
    </source>
</reference>
<dbReference type="EMBL" id="JACHFR010000002">
    <property type="protein sequence ID" value="MBB5218650.1"/>
    <property type="molecule type" value="Genomic_DNA"/>
</dbReference>
<dbReference type="InterPro" id="IPR000595">
    <property type="entry name" value="cNMP-bd_dom"/>
</dbReference>
<feature type="domain" description="Cyclic nucleotide-binding" evidence="1">
    <location>
        <begin position="1"/>
        <end position="108"/>
    </location>
</feature>
<evidence type="ECO:0000259" key="1">
    <source>
        <dbReference type="PROSITE" id="PS50042"/>
    </source>
</evidence>
<dbReference type="InterPro" id="IPR014710">
    <property type="entry name" value="RmlC-like_jellyroll"/>
</dbReference>
<dbReference type="SMART" id="SM00100">
    <property type="entry name" value="cNMP"/>
    <property type="match status" value="1"/>
</dbReference>